<dbReference type="Proteomes" id="UP000240971">
    <property type="component" value="Unassembled WGS sequence"/>
</dbReference>
<dbReference type="EMBL" id="PYAW01000006">
    <property type="protein sequence ID" value="PSL44242.1"/>
    <property type="molecule type" value="Genomic_DNA"/>
</dbReference>
<dbReference type="InterPro" id="IPR050900">
    <property type="entry name" value="Transposase_IS3/IS150/IS904"/>
</dbReference>
<dbReference type="SUPFAM" id="SSF53098">
    <property type="entry name" value="Ribonuclease H-like"/>
    <property type="match status" value="1"/>
</dbReference>
<evidence type="ECO:0000313" key="3">
    <source>
        <dbReference type="Proteomes" id="UP000240971"/>
    </source>
</evidence>
<dbReference type="InterPro" id="IPR048020">
    <property type="entry name" value="Transpos_IS3"/>
</dbReference>
<dbReference type="Pfam" id="PF00665">
    <property type="entry name" value="rve"/>
    <property type="match status" value="1"/>
</dbReference>
<dbReference type="OrthoDB" id="936265at2"/>
<keyword evidence="3" id="KW-1185">Reference proteome</keyword>
<protein>
    <submittedName>
        <fullName evidence="2">Putative transposase</fullName>
    </submittedName>
</protein>
<dbReference type="InterPro" id="IPR036397">
    <property type="entry name" value="RNaseH_sf"/>
</dbReference>
<organism evidence="2 3">
    <name type="scientific">Chitinophaga niastensis</name>
    <dbReference type="NCBI Taxonomy" id="536980"/>
    <lineage>
        <taxon>Bacteria</taxon>
        <taxon>Pseudomonadati</taxon>
        <taxon>Bacteroidota</taxon>
        <taxon>Chitinophagia</taxon>
        <taxon>Chitinophagales</taxon>
        <taxon>Chitinophagaceae</taxon>
        <taxon>Chitinophaga</taxon>
    </lineage>
</organism>
<dbReference type="InterPro" id="IPR012337">
    <property type="entry name" value="RNaseH-like_sf"/>
</dbReference>
<sequence length="317" mass="36821">MPLKDRMALIDCCHPQLSIAAQCKMYSIHRSNVYYRPIGESQENLAIMRVLDEQYMNTPFYGVLRLRILLRELGYQVNEKRIRRLMRVVGWKTVYCKPRTTRPNPVALKYPYLLTGLKVTRPNHVWEIDITYVPMKDGFMYLCAVIDMYSRFVVGWGVNNQMTAEWCIDIVQSAVDTYGKPEILNSDQGSQFTADAYTKKVKGQGVRISMDGKGRAIDNIFIERLWRTVKYEHLYRLKYDNVLALLKGLRRFFLFYNEQRFHQSLDYKTPIEIYTGINKPQPLRGATLAKSTTVSADEILSGISNYSHTHCQSPNVS</sequence>
<evidence type="ECO:0000259" key="1">
    <source>
        <dbReference type="PROSITE" id="PS50994"/>
    </source>
</evidence>
<feature type="domain" description="Integrase catalytic" evidence="1">
    <location>
        <begin position="118"/>
        <end position="278"/>
    </location>
</feature>
<dbReference type="Gene3D" id="3.30.420.10">
    <property type="entry name" value="Ribonuclease H-like superfamily/Ribonuclease H"/>
    <property type="match status" value="1"/>
</dbReference>
<accession>A0A2P8HDI1</accession>
<dbReference type="GO" id="GO:0015074">
    <property type="term" value="P:DNA integration"/>
    <property type="evidence" value="ECO:0007669"/>
    <property type="project" value="InterPro"/>
</dbReference>
<dbReference type="Pfam" id="PF13276">
    <property type="entry name" value="HTH_21"/>
    <property type="match status" value="1"/>
</dbReference>
<evidence type="ECO:0000313" key="2">
    <source>
        <dbReference type="EMBL" id="PSL44242.1"/>
    </source>
</evidence>
<dbReference type="PROSITE" id="PS50994">
    <property type="entry name" value="INTEGRASE"/>
    <property type="match status" value="1"/>
</dbReference>
<reference evidence="2 3" key="1">
    <citation type="submission" date="2018-03" db="EMBL/GenBank/DDBJ databases">
        <title>Genomic Encyclopedia of Archaeal and Bacterial Type Strains, Phase II (KMG-II): from individual species to whole genera.</title>
        <authorList>
            <person name="Goeker M."/>
        </authorList>
    </citation>
    <scope>NUCLEOTIDE SEQUENCE [LARGE SCALE GENOMIC DNA]</scope>
    <source>
        <strain evidence="2 3">DSM 24859</strain>
    </source>
</reference>
<gene>
    <name evidence="2" type="ORF">CLV51_106108</name>
</gene>
<dbReference type="NCBIfam" id="NF033516">
    <property type="entry name" value="transpos_IS3"/>
    <property type="match status" value="1"/>
</dbReference>
<dbReference type="InterPro" id="IPR025948">
    <property type="entry name" value="HTH-like_dom"/>
</dbReference>
<dbReference type="PANTHER" id="PTHR46889">
    <property type="entry name" value="TRANSPOSASE INSF FOR INSERTION SEQUENCE IS3B-RELATED"/>
    <property type="match status" value="1"/>
</dbReference>
<dbReference type="InterPro" id="IPR001584">
    <property type="entry name" value="Integrase_cat-core"/>
</dbReference>
<proteinExistence type="predicted"/>
<dbReference type="PANTHER" id="PTHR46889:SF4">
    <property type="entry name" value="TRANSPOSASE INSO FOR INSERTION SEQUENCE ELEMENT IS911B-RELATED"/>
    <property type="match status" value="1"/>
</dbReference>
<name>A0A2P8HDI1_CHINA</name>
<comment type="caution">
    <text evidence="2">The sequence shown here is derived from an EMBL/GenBank/DDBJ whole genome shotgun (WGS) entry which is preliminary data.</text>
</comment>
<dbReference type="GO" id="GO:0003676">
    <property type="term" value="F:nucleic acid binding"/>
    <property type="evidence" value="ECO:0007669"/>
    <property type="project" value="InterPro"/>
</dbReference>
<dbReference type="AlphaFoldDB" id="A0A2P8HDI1"/>